<gene>
    <name evidence="2" type="ORF">PBT88_11020</name>
</gene>
<reference evidence="2 3" key="1">
    <citation type="submission" date="2022-12" db="EMBL/GenBank/DDBJ databases">
        <title>Sphingomonas abieness sp. nov., an endophytic bacterium isolated from Abies koreana.</title>
        <authorList>
            <person name="Jiang L."/>
            <person name="Lee J."/>
        </authorList>
    </citation>
    <scope>NUCLEOTIDE SEQUENCE [LARGE SCALE GENOMIC DNA]</scope>
    <source>
        <strain evidence="3">PAMB 00755</strain>
    </source>
</reference>
<dbReference type="RefSeq" id="WP_270075395.1">
    <property type="nucleotide sequence ID" value="NZ_CP115174.1"/>
</dbReference>
<feature type="signal peptide" evidence="1">
    <location>
        <begin position="1"/>
        <end position="30"/>
    </location>
</feature>
<organism evidence="2 3">
    <name type="scientific">Sphingomonas abietis</name>
    <dbReference type="NCBI Taxonomy" id="3012344"/>
    <lineage>
        <taxon>Bacteria</taxon>
        <taxon>Pseudomonadati</taxon>
        <taxon>Pseudomonadota</taxon>
        <taxon>Alphaproteobacteria</taxon>
        <taxon>Sphingomonadales</taxon>
        <taxon>Sphingomonadaceae</taxon>
        <taxon>Sphingomonas</taxon>
    </lineage>
</organism>
<dbReference type="InterPro" id="IPR025737">
    <property type="entry name" value="FApF"/>
</dbReference>
<proteinExistence type="predicted"/>
<name>A0ABY7NIV5_9SPHN</name>
<dbReference type="Pfam" id="PF13557">
    <property type="entry name" value="Phenol_MetA_deg"/>
    <property type="match status" value="1"/>
</dbReference>
<feature type="chain" id="PRO_5045662095" evidence="1">
    <location>
        <begin position="31"/>
        <end position="296"/>
    </location>
</feature>
<evidence type="ECO:0000313" key="2">
    <source>
        <dbReference type="EMBL" id="WBO20745.1"/>
    </source>
</evidence>
<sequence>MAKAWTSRRLFTKFGIIAGLAGLAAAPAVAVKFDAGDYVPAPPGTNLLLLYMQHASSDSLWANGHKIDDKARLDTDVGIFRYVGFGKVAGMTFDYQILQPFGSLRASGSTASLGSTSGVGDTILVSTLWVVNKPQSGTYVGITPYLYIPDGNYKATRALNLGENRWKGAMQGVISQQITKHWIAEGAADATFYGDNDKAPDGPLKQHKMFEFQGWARYLFDPKTEVNMRVSYTTGGDTSLDGIGQNDSTHTWSFLGTLRRSLDAHHQIMIQGGKDISVRNGFKEGMRFQVRLLQIL</sequence>
<evidence type="ECO:0000256" key="1">
    <source>
        <dbReference type="SAM" id="SignalP"/>
    </source>
</evidence>
<protein>
    <submittedName>
        <fullName evidence="2">Transporter</fullName>
    </submittedName>
</protein>
<keyword evidence="1" id="KW-0732">Signal</keyword>
<dbReference type="EMBL" id="CP115174">
    <property type="protein sequence ID" value="WBO20745.1"/>
    <property type="molecule type" value="Genomic_DNA"/>
</dbReference>
<keyword evidence="3" id="KW-1185">Reference proteome</keyword>
<dbReference type="Proteomes" id="UP001210865">
    <property type="component" value="Chromosome"/>
</dbReference>
<accession>A0ABY7NIV5</accession>
<evidence type="ECO:0000313" key="3">
    <source>
        <dbReference type="Proteomes" id="UP001210865"/>
    </source>
</evidence>